<dbReference type="InterPro" id="IPR035906">
    <property type="entry name" value="MetI-like_sf"/>
</dbReference>
<evidence type="ECO:0000259" key="9">
    <source>
        <dbReference type="PROSITE" id="PS50928"/>
    </source>
</evidence>
<evidence type="ECO:0000256" key="2">
    <source>
        <dbReference type="ARBA" id="ARBA00022448"/>
    </source>
</evidence>
<dbReference type="PANTHER" id="PTHR30177">
    <property type="entry name" value="GLYCINE BETAINE/L-PROLINE TRANSPORT SYSTEM PERMEASE PROTEIN PROW"/>
    <property type="match status" value="1"/>
</dbReference>
<dbReference type="Proteomes" id="UP001623600">
    <property type="component" value="Unassembled WGS sequence"/>
</dbReference>
<evidence type="ECO:0000256" key="5">
    <source>
        <dbReference type="ARBA" id="ARBA00023136"/>
    </source>
</evidence>
<organism evidence="10 11">
    <name type="scientific">Candidatus Clostridium helianthi</name>
    <dbReference type="NCBI Taxonomy" id="3381660"/>
    <lineage>
        <taxon>Bacteria</taxon>
        <taxon>Bacillati</taxon>
        <taxon>Bacillota</taxon>
        <taxon>Clostridia</taxon>
        <taxon>Eubacteriales</taxon>
        <taxon>Clostridiaceae</taxon>
        <taxon>Clostridium</taxon>
    </lineage>
</organism>
<dbReference type="SUPFAM" id="SSF53850">
    <property type="entry name" value="Periplasmic binding protein-like II"/>
    <property type="match status" value="1"/>
</dbReference>
<dbReference type="Gene3D" id="1.10.3720.10">
    <property type="entry name" value="MetI-like"/>
    <property type="match status" value="1"/>
</dbReference>
<gene>
    <name evidence="10" type="ORF">ACJDTP_16545</name>
</gene>
<keyword evidence="3 8" id="KW-0812">Transmembrane</keyword>
<dbReference type="InterPro" id="IPR000515">
    <property type="entry name" value="MetI-like"/>
</dbReference>
<feature type="domain" description="ABC transmembrane type-1" evidence="9">
    <location>
        <begin position="19"/>
        <end position="198"/>
    </location>
</feature>
<comment type="subcellular location">
    <subcellularLocation>
        <location evidence="8">Cell membrane</location>
        <topology evidence="8">Multi-pass membrane protein</topology>
    </subcellularLocation>
    <subcellularLocation>
        <location evidence="1">Membrane</location>
        <topology evidence="1">Multi-pass membrane protein</topology>
    </subcellularLocation>
</comment>
<comment type="similarity">
    <text evidence="7">In the N-terminal section; belongs to the binding-protein-dependent transport system permease family.</text>
</comment>
<dbReference type="Pfam" id="PF04069">
    <property type="entry name" value="OpuAC"/>
    <property type="match status" value="1"/>
</dbReference>
<dbReference type="Gene3D" id="3.40.190.120">
    <property type="entry name" value="Osmoprotection protein (prox), domain 2"/>
    <property type="match status" value="1"/>
</dbReference>
<comment type="caution">
    <text evidence="10">The sequence shown here is derived from an EMBL/GenBank/DDBJ whole genome shotgun (WGS) entry which is preliminary data.</text>
</comment>
<reference evidence="10 11" key="1">
    <citation type="submission" date="2024-11" db="EMBL/GenBank/DDBJ databases">
        <authorList>
            <person name="Heng Y.C."/>
            <person name="Lim A.C.H."/>
            <person name="Lee J.K.Y."/>
            <person name="Kittelmann S."/>
        </authorList>
    </citation>
    <scope>NUCLEOTIDE SEQUENCE [LARGE SCALE GENOMIC DNA]</scope>
    <source>
        <strain evidence="10 11">WILCCON 0112</strain>
    </source>
</reference>
<feature type="transmembrane region" description="Helical" evidence="8">
    <location>
        <begin position="146"/>
        <end position="168"/>
    </location>
</feature>
<dbReference type="Pfam" id="PF00528">
    <property type="entry name" value="BPD_transp_1"/>
    <property type="match status" value="1"/>
</dbReference>
<feature type="transmembrane region" description="Helical" evidence="8">
    <location>
        <begin position="80"/>
        <end position="97"/>
    </location>
</feature>
<dbReference type="EMBL" id="JBJIAB010000022">
    <property type="protein sequence ID" value="MFL0166679.1"/>
    <property type="molecule type" value="Genomic_DNA"/>
</dbReference>
<proteinExistence type="inferred from homology"/>
<feature type="transmembrane region" description="Helical" evidence="8">
    <location>
        <begin position="54"/>
        <end position="74"/>
    </location>
</feature>
<name>A0ABW8S7Q6_9CLOT</name>
<keyword evidence="4 8" id="KW-1133">Transmembrane helix</keyword>
<comment type="similarity">
    <text evidence="8">Belongs to the binding-protein-dependent transport system permease family.</text>
</comment>
<dbReference type="CDD" id="cd13609">
    <property type="entry name" value="PBP2_Opu_like_1"/>
    <property type="match status" value="1"/>
</dbReference>
<protein>
    <submittedName>
        <fullName evidence="10">Glycine betaine ABC transporter substrate-binding protein</fullName>
    </submittedName>
</protein>
<dbReference type="PROSITE" id="PS50928">
    <property type="entry name" value="ABC_TM1"/>
    <property type="match status" value="1"/>
</dbReference>
<dbReference type="InterPro" id="IPR007210">
    <property type="entry name" value="ABC_Gly_betaine_transp_sub-bd"/>
</dbReference>
<keyword evidence="5 8" id="KW-0472">Membrane</keyword>
<comment type="similarity">
    <text evidence="6">In the C-terminal section; belongs to the OsmX family.</text>
</comment>
<accession>A0ABW8S7Q6</accession>
<feature type="transmembrane region" description="Helical" evidence="8">
    <location>
        <begin position="180"/>
        <end position="201"/>
    </location>
</feature>
<evidence type="ECO:0000313" key="11">
    <source>
        <dbReference type="Proteomes" id="UP001623600"/>
    </source>
</evidence>
<dbReference type="CDD" id="cd06261">
    <property type="entry name" value="TM_PBP2"/>
    <property type="match status" value="1"/>
</dbReference>
<sequence>MNEFLNYIFTSKDQIITLLLEHIKLTALSVGIAIIIGMPLGILTSYVKKLNKPILGIASVVQAIPSLALLGFAIPFLGIGTPPAIVMVVLYSLLPIIKNTTTGIDSINSDMLEASKGIGLTKFQVLVKVQIPLALPVIMSGIRISAVTAVGLMTMAAFIGGGGLGYLVFSGIRTVNNYQILAGAIPACVLALLVDGLFSIVEKLVTPISLQKANNKSKEAKIRSRKIQKGILAATACVLIGIFAVSGLSKKISNKKVITIGSKDFTEQEILGNILSELIERKTDISVNRKFALGGTQVIFSAMQNGDVDMSVDYTGTAYGDELKYKPISDVEEVYNTVKKDFKDKYNIEVLKQMGFNNTYTLAVTKETAKKYNLKTISDLSKVSNDITATTTLEFLNREDGLVGLAKKYNLNLKNTVGIDGSPRYAALMNKESDVIDAFSTDGLLKKYDLSVLKDDKNFFPPYYAVPVVRAETLKKYPEIQPLVEEVGDLLNNDVMGELNYEVDELKKDPKDVAVEFLQKNGLI</sequence>
<dbReference type="Gene3D" id="3.40.190.10">
    <property type="entry name" value="Periplasmic binding protein-like II"/>
    <property type="match status" value="1"/>
</dbReference>
<dbReference type="SUPFAM" id="SSF161098">
    <property type="entry name" value="MetI-like"/>
    <property type="match status" value="1"/>
</dbReference>
<evidence type="ECO:0000256" key="3">
    <source>
        <dbReference type="ARBA" id="ARBA00022692"/>
    </source>
</evidence>
<dbReference type="InterPro" id="IPR051204">
    <property type="entry name" value="ABC_transp_perm/SBD"/>
</dbReference>
<keyword evidence="11" id="KW-1185">Reference proteome</keyword>
<evidence type="ECO:0000256" key="6">
    <source>
        <dbReference type="ARBA" id="ARBA00035642"/>
    </source>
</evidence>
<evidence type="ECO:0000313" key="10">
    <source>
        <dbReference type="EMBL" id="MFL0166679.1"/>
    </source>
</evidence>
<evidence type="ECO:0000256" key="7">
    <source>
        <dbReference type="ARBA" id="ARBA00035652"/>
    </source>
</evidence>
<evidence type="ECO:0000256" key="8">
    <source>
        <dbReference type="RuleBase" id="RU363032"/>
    </source>
</evidence>
<evidence type="ECO:0000256" key="4">
    <source>
        <dbReference type="ARBA" id="ARBA00022989"/>
    </source>
</evidence>
<feature type="transmembrane region" description="Helical" evidence="8">
    <location>
        <begin position="27"/>
        <end position="47"/>
    </location>
</feature>
<dbReference type="RefSeq" id="WP_406761851.1">
    <property type="nucleotide sequence ID" value="NZ_JBJIAB010000022.1"/>
</dbReference>
<evidence type="ECO:0000256" key="1">
    <source>
        <dbReference type="ARBA" id="ARBA00004141"/>
    </source>
</evidence>
<dbReference type="PANTHER" id="PTHR30177:SF4">
    <property type="entry name" value="OSMOPROTECTANT IMPORT PERMEASE PROTEIN OSMW"/>
    <property type="match status" value="1"/>
</dbReference>
<feature type="transmembrane region" description="Helical" evidence="8">
    <location>
        <begin position="231"/>
        <end position="249"/>
    </location>
</feature>
<keyword evidence="2 8" id="KW-0813">Transport</keyword>